<evidence type="ECO:0008006" key="3">
    <source>
        <dbReference type="Google" id="ProtNLM"/>
    </source>
</evidence>
<evidence type="ECO:0000313" key="2">
    <source>
        <dbReference type="Proteomes" id="UP001620597"/>
    </source>
</evidence>
<protein>
    <recommendedName>
        <fullName evidence="3">YdhG-like domain-containing protein</fullName>
    </recommendedName>
</protein>
<evidence type="ECO:0000313" key="1">
    <source>
        <dbReference type="EMBL" id="MFK4753386.1"/>
    </source>
</evidence>
<proteinExistence type="predicted"/>
<dbReference type="RefSeq" id="WP_416206430.1">
    <property type="nucleotide sequence ID" value="NZ_JBBKTX010000016.1"/>
</dbReference>
<gene>
    <name evidence="1" type="ORF">WG929_13300</name>
</gene>
<dbReference type="Proteomes" id="UP001620597">
    <property type="component" value="Unassembled WGS sequence"/>
</dbReference>
<comment type="caution">
    <text evidence="1">The sequence shown here is derived from an EMBL/GenBank/DDBJ whole genome shotgun (WGS) entry which is preliminary data.</text>
</comment>
<reference evidence="1 2" key="1">
    <citation type="submission" date="2024-03" db="EMBL/GenBank/DDBJ databases">
        <title>High-quality draft genome sequence of Oceanobacter sp. wDCs-4.</title>
        <authorList>
            <person name="Dong C."/>
        </authorList>
    </citation>
    <scope>NUCLEOTIDE SEQUENCE [LARGE SCALE GENOMIC DNA]</scope>
    <source>
        <strain evidence="2">wDCs-4</strain>
    </source>
</reference>
<sequence>MTTSTEQCACGGWTPISESRLLDLIKRAETSMEAPAKALWELVRLPNAEIWQQHPWADEGCGFWVLATFSRRCLYFNDVTQGFAVSPFRNWGNIDHFEPDPTPLDELIERLTASACESA</sequence>
<accession>A0ABW8NK85</accession>
<keyword evidence="2" id="KW-1185">Reference proteome</keyword>
<name>A0ABW8NK85_9GAMM</name>
<organism evidence="1 2">
    <name type="scientific">Oceanobacter antarcticus</name>
    <dbReference type="NCBI Taxonomy" id="3133425"/>
    <lineage>
        <taxon>Bacteria</taxon>
        <taxon>Pseudomonadati</taxon>
        <taxon>Pseudomonadota</taxon>
        <taxon>Gammaproteobacteria</taxon>
        <taxon>Oceanospirillales</taxon>
        <taxon>Oceanospirillaceae</taxon>
        <taxon>Oceanobacter</taxon>
    </lineage>
</organism>
<dbReference type="EMBL" id="JBBKTX010000016">
    <property type="protein sequence ID" value="MFK4753386.1"/>
    <property type="molecule type" value="Genomic_DNA"/>
</dbReference>